<protein>
    <submittedName>
        <fullName evidence="2">Uncharacterized protein</fullName>
    </submittedName>
</protein>
<dbReference type="AlphaFoldDB" id="A0A0V0QT25"/>
<dbReference type="EMBL" id="LDAU01000109">
    <property type="protein sequence ID" value="KRX05367.1"/>
    <property type="molecule type" value="Genomic_DNA"/>
</dbReference>
<comment type="similarity">
    <text evidence="1">Belongs to the CFAP97 family.</text>
</comment>
<gene>
    <name evidence="2" type="ORF">PPERSA_00668</name>
</gene>
<organism evidence="2 3">
    <name type="scientific">Pseudocohnilembus persalinus</name>
    <name type="common">Ciliate</name>
    <dbReference type="NCBI Taxonomy" id="266149"/>
    <lineage>
        <taxon>Eukaryota</taxon>
        <taxon>Sar</taxon>
        <taxon>Alveolata</taxon>
        <taxon>Ciliophora</taxon>
        <taxon>Intramacronucleata</taxon>
        <taxon>Oligohymenophorea</taxon>
        <taxon>Scuticociliatia</taxon>
        <taxon>Philasterida</taxon>
        <taxon>Pseudocohnilembidae</taxon>
        <taxon>Pseudocohnilembus</taxon>
    </lineage>
</organism>
<proteinExistence type="inferred from homology"/>
<dbReference type="InParanoid" id="A0A0V0QT25"/>
<comment type="caution">
    <text evidence="2">The sequence shown here is derived from an EMBL/GenBank/DDBJ whole genome shotgun (WGS) entry which is preliminary data.</text>
</comment>
<dbReference type="Proteomes" id="UP000054937">
    <property type="component" value="Unassembled WGS sequence"/>
</dbReference>
<evidence type="ECO:0000313" key="2">
    <source>
        <dbReference type="EMBL" id="KRX05367.1"/>
    </source>
</evidence>
<dbReference type="InterPro" id="IPR029488">
    <property type="entry name" value="Hmw/CFAP97"/>
</dbReference>
<evidence type="ECO:0000256" key="1">
    <source>
        <dbReference type="ARBA" id="ARBA00008315"/>
    </source>
</evidence>
<dbReference type="Pfam" id="PF13879">
    <property type="entry name" value="Hmw_CFAP97"/>
    <property type="match status" value="1"/>
</dbReference>
<reference evidence="2 3" key="1">
    <citation type="journal article" date="2015" name="Sci. Rep.">
        <title>Genome of the facultative scuticociliatosis pathogen Pseudocohnilembus persalinus provides insight into its virulence through horizontal gene transfer.</title>
        <authorList>
            <person name="Xiong J."/>
            <person name="Wang G."/>
            <person name="Cheng J."/>
            <person name="Tian M."/>
            <person name="Pan X."/>
            <person name="Warren A."/>
            <person name="Jiang C."/>
            <person name="Yuan D."/>
            <person name="Miao W."/>
        </authorList>
    </citation>
    <scope>NUCLEOTIDE SEQUENCE [LARGE SCALE GENOMIC DNA]</scope>
    <source>
        <strain evidence="2">36N120E</strain>
    </source>
</reference>
<accession>A0A0V0QT25</accession>
<name>A0A0V0QT25_PSEPJ</name>
<sequence length="194" mass="23748">MWAQYKQNNIIEEHLKFQVFQFLTHIDYKKKQKYPKNYKFLIQMKKTQTHQKHKEKLRQIQKSINLNEQFFNTSTYSHIKNNEKKKQQEQDKHYKIQKENQILLKKLMKIEKKPGNLSYKKMNKSAIIIKKPSQLKLQQEKQQLERAYILKGFLDKLYNTKSYYDINTILQNANEQNYRSRQISKHSQRSSTLF</sequence>
<evidence type="ECO:0000313" key="3">
    <source>
        <dbReference type="Proteomes" id="UP000054937"/>
    </source>
</evidence>
<keyword evidence="3" id="KW-1185">Reference proteome</keyword>